<feature type="transmembrane region" description="Helical" evidence="1">
    <location>
        <begin position="60"/>
        <end position="77"/>
    </location>
</feature>
<accession>A0AAD3T3W8</accession>
<keyword evidence="1" id="KW-0812">Transmembrane</keyword>
<dbReference type="PANTHER" id="PTHR35469:SF5">
    <property type="entry name" value="TRANSMEMBRANE PROTEIN"/>
    <property type="match status" value="1"/>
</dbReference>
<comment type="caution">
    <text evidence="2">The sequence shown here is derived from an EMBL/GenBank/DDBJ whole genome shotgun (WGS) entry which is preliminary data.</text>
</comment>
<protein>
    <submittedName>
        <fullName evidence="2">Uncharacterized protein</fullName>
    </submittedName>
</protein>
<proteinExistence type="predicted"/>
<dbReference type="EMBL" id="BSYO01000024">
    <property type="protein sequence ID" value="GMH22209.1"/>
    <property type="molecule type" value="Genomic_DNA"/>
</dbReference>
<name>A0AAD3T3W8_NEPGR</name>
<dbReference type="PANTHER" id="PTHR35469">
    <property type="entry name" value="TRANSMEMBRANE PROTEIN"/>
    <property type="match status" value="1"/>
</dbReference>
<feature type="transmembrane region" description="Helical" evidence="1">
    <location>
        <begin position="97"/>
        <end position="115"/>
    </location>
</feature>
<keyword evidence="1" id="KW-1133">Transmembrane helix</keyword>
<organism evidence="2 3">
    <name type="scientific">Nepenthes gracilis</name>
    <name type="common">Slender pitcher plant</name>
    <dbReference type="NCBI Taxonomy" id="150966"/>
    <lineage>
        <taxon>Eukaryota</taxon>
        <taxon>Viridiplantae</taxon>
        <taxon>Streptophyta</taxon>
        <taxon>Embryophyta</taxon>
        <taxon>Tracheophyta</taxon>
        <taxon>Spermatophyta</taxon>
        <taxon>Magnoliopsida</taxon>
        <taxon>eudicotyledons</taxon>
        <taxon>Gunneridae</taxon>
        <taxon>Pentapetalae</taxon>
        <taxon>Caryophyllales</taxon>
        <taxon>Nepenthaceae</taxon>
        <taxon>Nepenthes</taxon>
    </lineage>
</organism>
<reference evidence="2" key="1">
    <citation type="submission" date="2023-05" db="EMBL/GenBank/DDBJ databases">
        <title>Nepenthes gracilis genome sequencing.</title>
        <authorList>
            <person name="Fukushima K."/>
        </authorList>
    </citation>
    <scope>NUCLEOTIDE SEQUENCE</scope>
    <source>
        <strain evidence="2">SING2019-196</strain>
    </source>
</reference>
<sequence length="177" mass="19981">MEAIQDPVAQVLSTGKQSQVTLIPQVEPVDEDHFQKLCWQRPNFFTAKELSSSIRASESMRIFCSILIALLVVLSYIDNPLLGINIVNSKSIFAAKPLYMLLLTDSVIVVSHLILERRRRFDSSDEEDSKAVKEDGLNWARAVSILEKGLVAHQTIRAMFIDCSLYVENVRAIWDTS</sequence>
<keyword evidence="1" id="KW-0472">Membrane</keyword>
<evidence type="ECO:0000313" key="3">
    <source>
        <dbReference type="Proteomes" id="UP001279734"/>
    </source>
</evidence>
<dbReference type="Proteomes" id="UP001279734">
    <property type="component" value="Unassembled WGS sequence"/>
</dbReference>
<evidence type="ECO:0000313" key="2">
    <source>
        <dbReference type="EMBL" id="GMH22209.1"/>
    </source>
</evidence>
<dbReference type="AlphaFoldDB" id="A0AAD3T3W8"/>
<keyword evidence="3" id="KW-1185">Reference proteome</keyword>
<gene>
    <name evidence="2" type="ORF">Nepgr_024052</name>
</gene>
<evidence type="ECO:0000256" key="1">
    <source>
        <dbReference type="SAM" id="Phobius"/>
    </source>
</evidence>